<dbReference type="Pfam" id="PF03548">
    <property type="entry name" value="LolA"/>
    <property type="match status" value="1"/>
</dbReference>
<proteinExistence type="predicted"/>
<reference evidence="6 7" key="1">
    <citation type="submission" date="2024-09" db="EMBL/GenBank/DDBJ databases">
        <authorList>
            <person name="Sun Q."/>
            <person name="Mori K."/>
        </authorList>
    </citation>
    <scope>NUCLEOTIDE SEQUENCE [LARGE SCALE GENOMIC DNA]</scope>
    <source>
        <strain evidence="6 7">CCM 7539</strain>
    </source>
</reference>
<keyword evidence="7" id="KW-1185">Reference proteome</keyword>
<accession>A0ABV6H0N3</accession>
<feature type="chain" id="PRO_5046005095" evidence="5">
    <location>
        <begin position="26"/>
        <end position="212"/>
    </location>
</feature>
<gene>
    <name evidence="6" type="ORF">ACFFHK_04820</name>
</gene>
<dbReference type="EMBL" id="JBHLWB010000004">
    <property type="protein sequence ID" value="MFC0309028.1"/>
    <property type="molecule type" value="Genomic_DNA"/>
</dbReference>
<comment type="subunit">
    <text evidence="1">Monomer.</text>
</comment>
<evidence type="ECO:0000256" key="5">
    <source>
        <dbReference type="SAM" id="SignalP"/>
    </source>
</evidence>
<keyword evidence="3 5" id="KW-0732">Signal</keyword>
<keyword evidence="4" id="KW-0653">Protein transport</keyword>
<name>A0ABV6H0N3_9PAST</name>
<feature type="signal peptide" evidence="5">
    <location>
        <begin position="1"/>
        <end position="25"/>
    </location>
</feature>
<keyword evidence="6" id="KW-0449">Lipoprotein</keyword>
<dbReference type="InterPro" id="IPR004564">
    <property type="entry name" value="OM_lipoprot_carrier_LolA-like"/>
</dbReference>
<dbReference type="CDD" id="cd16325">
    <property type="entry name" value="LolA"/>
    <property type="match status" value="1"/>
</dbReference>
<evidence type="ECO:0000313" key="7">
    <source>
        <dbReference type="Proteomes" id="UP001589767"/>
    </source>
</evidence>
<dbReference type="RefSeq" id="WP_382370094.1">
    <property type="nucleotide sequence ID" value="NZ_JBHLWB010000004.1"/>
</dbReference>
<dbReference type="Proteomes" id="UP001589767">
    <property type="component" value="Unassembled WGS sequence"/>
</dbReference>
<comment type="caution">
    <text evidence="6">The sequence shown here is derived from an EMBL/GenBank/DDBJ whole genome shotgun (WGS) entry which is preliminary data.</text>
</comment>
<evidence type="ECO:0000256" key="3">
    <source>
        <dbReference type="ARBA" id="ARBA00022729"/>
    </source>
</evidence>
<organism evidence="6 7">
    <name type="scientific">Gallibacterium trehalosifermentans</name>
    <dbReference type="NCBI Taxonomy" id="516935"/>
    <lineage>
        <taxon>Bacteria</taxon>
        <taxon>Pseudomonadati</taxon>
        <taxon>Pseudomonadota</taxon>
        <taxon>Gammaproteobacteria</taxon>
        <taxon>Pasteurellales</taxon>
        <taxon>Pasteurellaceae</taxon>
        <taxon>Gallibacterium</taxon>
    </lineage>
</organism>
<protein>
    <submittedName>
        <fullName evidence="6">Outer membrane lipoprotein carrier protein LolA</fullName>
    </submittedName>
</protein>
<dbReference type="Gene3D" id="2.50.20.10">
    <property type="entry name" value="Lipoprotein localisation LolA/LolB/LppX"/>
    <property type="match status" value="1"/>
</dbReference>
<dbReference type="SUPFAM" id="SSF89392">
    <property type="entry name" value="Prokaryotic lipoproteins and lipoprotein localization factors"/>
    <property type="match status" value="1"/>
</dbReference>
<evidence type="ECO:0000256" key="4">
    <source>
        <dbReference type="ARBA" id="ARBA00022927"/>
    </source>
</evidence>
<evidence type="ECO:0000313" key="6">
    <source>
        <dbReference type="EMBL" id="MFC0309028.1"/>
    </source>
</evidence>
<sequence length="212" mass="24434">MRKYFSWLLIGLLLSLGIVTQAAQAAQTQQQTLAQIVNRLAIPATMRCQFSQQRFLTGLKKPLNASGKMWLDQKQGIALLQQQPFEQMTALAADKLIQIIQQQKQVIYEKDQPQLFHITRLLFSLFQGDFNAIPNHFEITELEAKSAQWSLVLVPKQAPLNLLFSQISLRGDRHIESLTILDKQQDQTLLQFEQCQQLEKLSNEQQIWFNAE</sequence>
<evidence type="ECO:0000256" key="1">
    <source>
        <dbReference type="ARBA" id="ARBA00011245"/>
    </source>
</evidence>
<dbReference type="InterPro" id="IPR029046">
    <property type="entry name" value="LolA/LolB/LppX"/>
</dbReference>
<evidence type="ECO:0000256" key="2">
    <source>
        <dbReference type="ARBA" id="ARBA00022448"/>
    </source>
</evidence>
<keyword evidence="2" id="KW-0813">Transport</keyword>